<evidence type="ECO:0000313" key="3">
    <source>
        <dbReference type="Proteomes" id="UP001240150"/>
    </source>
</evidence>
<accession>A0ABY8WPM4</accession>
<evidence type="ECO:0000259" key="1">
    <source>
        <dbReference type="PROSITE" id="PS51688"/>
    </source>
</evidence>
<dbReference type="InterPro" id="IPR030392">
    <property type="entry name" value="S74_ICA"/>
</dbReference>
<protein>
    <submittedName>
        <fullName evidence="2">Tail fiber domain-containing protein</fullName>
    </submittedName>
</protein>
<evidence type="ECO:0000313" key="2">
    <source>
        <dbReference type="EMBL" id="WIM97710.1"/>
    </source>
</evidence>
<dbReference type="Pfam" id="PF13884">
    <property type="entry name" value="Peptidase_S74"/>
    <property type="match status" value="1"/>
</dbReference>
<feature type="domain" description="Peptidase S74" evidence="1">
    <location>
        <begin position="110"/>
        <end position="211"/>
    </location>
</feature>
<name>A0ABY8WPM4_9ACTN</name>
<organism evidence="2 3">
    <name type="scientific">Actinoplanes oblitus</name>
    <dbReference type="NCBI Taxonomy" id="3040509"/>
    <lineage>
        <taxon>Bacteria</taxon>
        <taxon>Bacillati</taxon>
        <taxon>Actinomycetota</taxon>
        <taxon>Actinomycetes</taxon>
        <taxon>Micromonosporales</taxon>
        <taxon>Micromonosporaceae</taxon>
        <taxon>Actinoplanes</taxon>
    </lineage>
</organism>
<dbReference type="PROSITE" id="PS51688">
    <property type="entry name" value="ICA"/>
    <property type="match status" value="1"/>
</dbReference>
<keyword evidence="3" id="KW-1185">Reference proteome</keyword>
<dbReference type="RefSeq" id="WP_284919106.1">
    <property type="nucleotide sequence ID" value="NZ_CP126980.1"/>
</dbReference>
<reference evidence="2 3" key="1">
    <citation type="submission" date="2023-06" db="EMBL/GenBank/DDBJ databases">
        <authorList>
            <person name="Yushchuk O."/>
            <person name="Binda E."/>
            <person name="Ruckert-Reed C."/>
            <person name="Fedorenko V."/>
            <person name="Kalinowski J."/>
            <person name="Marinelli F."/>
        </authorList>
    </citation>
    <scope>NUCLEOTIDE SEQUENCE [LARGE SCALE GENOMIC DNA]</scope>
    <source>
        <strain evidence="2 3">NRRL 3884</strain>
    </source>
</reference>
<dbReference type="EMBL" id="CP126980">
    <property type="protein sequence ID" value="WIM97710.1"/>
    <property type="molecule type" value="Genomic_DNA"/>
</dbReference>
<dbReference type="Proteomes" id="UP001240150">
    <property type="component" value="Chromosome"/>
</dbReference>
<gene>
    <name evidence="2" type="ORF">ACTOB_001258</name>
</gene>
<proteinExistence type="predicted"/>
<sequence>MALNAGQPLTPEDLDDLEAETLTLSPAASGGALHITLNEGYQLYADNQSTIGADNSRVWLAGPNGGEAVIGPRAGASYFDSIRLRTDATTSSDANAYLDSSSQQLKRSTSSRRYKTDINDAVIELDLFRQLRVVSFQDRAEVEALGVAAAPHHLGLIAEEVHDLGLTQLVQYRDTEDGPVPDGVQYARLTLGLIQQLADAERRITALEARLGDAPPDGSAG</sequence>